<dbReference type="Gene3D" id="1.20.1050.10">
    <property type="match status" value="1"/>
</dbReference>
<dbReference type="Gene3D" id="3.40.30.10">
    <property type="entry name" value="Glutaredoxin"/>
    <property type="match status" value="1"/>
</dbReference>
<dbReference type="SMR" id="A0A1S4CIK0"/>
<comment type="function">
    <text evidence="6">Is involved in the conjugation of reduced glutathione to a wide number of exogenous and endogenous hydrophobic electrophiles.</text>
</comment>
<dbReference type="PaxDb" id="4097-A0A1S4CIK0"/>
<protein>
    <recommendedName>
        <fullName evidence="6">Glutathione S-transferase</fullName>
        <ecNumber evidence="6">2.5.1.18</ecNumber>
    </recommendedName>
</protein>
<dbReference type="GO" id="GO:0005829">
    <property type="term" value="C:cytosol"/>
    <property type="evidence" value="ECO:0007669"/>
    <property type="project" value="UniProtKB-SubCell"/>
</dbReference>
<dbReference type="SFLD" id="SFLDG00358">
    <property type="entry name" value="Main_(cytGST)"/>
    <property type="match status" value="1"/>
</dbReference>
<keyword evidence="3" id="KW-0927">Auxin signaling pathway</keyword>
<dbReference type="RefSeq" id="XP_016501037.1">
    <property type="nucleotide sequence ID" value="XM_016645551.1"/>
</dbReference>
<dbReference type="FunFam" id="1.20.1050.10:FF:000016">
    <property type="entry name" value="Glutathione S-transferase U9"/>
    <property type="match status" value="1"/>
</dbReference>
<evidence type="ECO:0000313" key="10">
    <source>
        <dbReference type="RefSeq" id="XP_016501037.1"/>
    </source>
</evidence>
<dbReference type="AlphaFoldDB" id="A0A1S4CIK0"/>
<dbReference type="InterPro" id="IPR045073">
    <property type="entry name" value="Omega/Tau-like"/>
</dbReference>
<dbReference type="Pfam" id="PF02798">
    <property type="entry name" value="GST_N"/>
    <property type="match status" value="1"/>
</dbReference>
<dbReference type="PANTHER" id="PTHR11260:SF646">
    <property type="entry name" value="GLUTATHIONE TRANSFERASE"/>
    <property type="match status" value="1"/>
</dbReference>
<keyword evidence="1" id="KW-0216">Detoxification</keyword>
<dbReference type="CDD" id="cd03185">
    <property type="entry name" value="GST_C_Tau"/>
    <property type="match status" value="1"/>
</dbReference>
<evidence type="ECO:0000313" key="9">
    <source>
        <dbReference type="Proteomes" id="UP000790787"/>
    </source>
</evidence>
<keyword evidence="2 6" id="KW-0808">Transferase</keyword>
<dbReference type="InterPro" id="IPR004045">
    <property type="entry name" value="Glutathione_S-Trfase_N"/>
</dbReference>
<evidence type="ECO:0000256" key="1">
    <source>
        <dbReference type="ARBA" id="ARBA00022575"/>
    </source>
</evidence>
<keyword evidence="6" id="KW-0963">Cytoplasm</keyword>
<evidence type="ECO:0000256" key="6">
    <source>
        <dbReference type="RuleBase" id="RU369102"/>
    </source>
</evidence>
<reference evidence="9" key="1">
    <citation type="journal article" date="2014" name="Nat. Commun.">
        <title>The tobacco genome sequence and its comparison with those of tomato and potato.</title>
        <authorList>
            <person name="Sierro N."/>
            <person name="Battey J.N."/>
            <person name="Ouadi S."/>
            <person name="Bakaher N."/>
            <person name="Bovet L."/>
            <person name="Willig A."/>
            <person name="Goepfert S."/>
            <person name="Peitsch M.C."/>
            <person name="Ivanov N.V."/>
        </authorList>
    </citation>
    <scope>NUCLEOTIDE SEQUENCE [LARGE SCALE GENOMIC DNA]</scope>
</reference>
<dbReference type="InterPro" id="IPR040079">
    <property type="entry name" value="Glutathione_S-Trfase"/>
</dbReference>
<accession>A0A1S4CIK0</accession>
<dbReference type="GeneID" id="107819441"/>
<organism evidence="9 10">
    <name type="scientific">Nicotiana tabacum</name>
    <name type="common">Common tobacco</name>
    <dbReference type="NCBI Taxonomy" id="4097"/>
    <lineage>
        <taxon>Eukaryota</taxon>
        <taxon>Viridiplantae</taxon>
        <taxon>Streptophyta</taxon>
        <taxon>Embryophyta</taxon>
        <taxon>Tracheophyta</taxon>
        <taxon>Spermatophyta</taxon>
        <taxon>Magnoliopsida</taxon>
        <taxon>eudicotyledons</taxon>
        <taxon>Gunneridae</taxon>
        <taxon>Pentapetalae</taxon>
        <taxon>asterids</taxon>
        <taxon>lamiids</taxon>
        <taxon>Solanales</taxon>
        <taxon>Solanaceae</taxon>
        <taxon>Nicotianoideae</taxon>
        <taxon>Nicotianeae</taxon>
        <taxon>Nicotiana</taxon>
    </lineage>
</organism>
<feature type="domain" description="GST N-terminal" evidence="7">
    <location>
        <begin position="4"/>
        <end position="83"/>
    </location>
</feature>
<evidence type="ECO:0000256" key="5">
    <source>
        <dbReference type="ARBA" id="ARBA00047960"/>
    </source>
</evidence>
<dbReference type="InterPro" id="IPR036282">
    <property type="entry name" value="Glutathione-S-Trfase_C_sf"/>
</dbReference>
<dbReference type="PROSITE" id="PS50405">
    <property type="entry name" value="GST_CTER"/>
    <property type="match status" value="1"/>
</dbReference>
<proteinExistence type="inferred from homology"/>
<evidence type="ECO:0000256" key="2">
    <source>
        <dbReference type="ARBA" id="ARBA00022679"/>
    </source>
</evidence>
<sequence>MSGSSIKFLGTRPSPFANRVEIALNIKSVDYEFITEDIFNKSELLLQSNPVHKKIPVLIHGDNPICESLVIVQYIDEITWTNGPSILPPDPHDRAIARFWADYVDNKWFPLILEVGEAVEKDAKKAVLQKIIEGLCLLEEAFVKCSKGKDFFGGDSIGYIDIALGCFLGWIRAMEMMLGVNLIYEAKTPGLAGWAERFLSEKAVKNVIMEPEKLVAVYCRPKKQAASAN</sequence>
<dbReference type="CDD" id="cd03058">
    <property type="entry name" value="GST_N_Tau"/>
    <property type="match status" value="1"/>
</dbReference>
<dbReference type="FunFam" id="3.40.30.10:FF:000044">
    <property type="entry name" value="Glutathione S-transferase GSTU6"/>
    <property type="match status" value="1"/>
</dbReference>
<evidence type="ECO:0000256" key="3">
    <source>
        <dbReference type="ARBA" id="ARBA00023294"/>
    </source>
</evidence>
<dbReference type="Proteomes" id="UP000790787">
    <property type="component" value="Chromosome 9"/>
</dbReference>
<feature type="domain" description="GST C-terminal" evidence="8">
    <location>
        <begin position="90"/>
        <end position="225"/>
    </location>
</feature>
<evidence type="ECO:0000259" key="7">
    <source>
        <dbReference type="PROSITE" id="PS50404"/>
    </source>
</evidence>
<comment type="subcellular location">
    <subcellularLocation>
        <location evidence="6">Cytoplasm</location>
        <location evidence="6">Cytosol</location>
    </subcellularLocation>
</comment>
<dbReference type="GO" id="GO:0006749">
    <property type="term" value="P:glutathione metabolic process"/>
    <property type="evidence" value="ECO:0000318"/>
    <property type="project" value="GO_Central"/>
</dbReference>
<dbReference type="Pfam" id="PF13410">
    <property type="entry name" value="GST_C_2"/>
    <property type="match status" value="1"/>
</dbReference>
<dbReference type="EC" id="2.5.1.18" evidence="6"/>
<comment type="catalytic activity">
    <reaction evidence="5 6">
        <text>RX + glutathione = an S-substituted glutathione + a halide anion + H(+)</text>
        <dbReference type="Rhea" id="RHEA:16437"/>
        <dbReference type="ChEBI" id="CHEBI:15378"/>
        <dbReference type="ChEBI" id="CHEBI:16042"/>
        <dbReference type="ChEBI" id="CHEBI:17792"/>
        <dbReference type="ChEBI" id="CHEBI:57925"/>
        <dbReference type="ChEBI" id="CHEBI:90779"/>
        <dbReference type="EC" id="2.5.1.18"/>
    </reaction>
</comment>
<dbReference type="InterPro" id="IPR010987">
    <property type="entry name" value="Glutathione-S-Trfase_C-like"/>
</dbReference>
<dbReference type="GO" id="GO:0009734">
    <property type="term" value="P:auxin-activated signaling pathway"/>
    <property type="evidence" value="ECO:0007669"/>
    <property type="project" value="UniProtKB-KW"/>
</dbReference>
<dbReference type="GO" id="GO:0009407">
    <property type="term" value="P:toxin catabolic process"/>
    <property type="evidence" value="ECO:0007669"/>
    <property type="project" value="UniProtKB-ARBA"/>
</dbReference>
<evidence type="ECO:0000259" key="8">
    <source>
        <dbReference type="PROSITE" id="PS50405"/>
    </source>
</evidence>
<dbReference type="KEGG" id="nta:107819441"/>
<keyword evidence="9" id="KW-1185">Reference proteome</keyword>
<dbReference type="InterPro" id="IPR036249">
    <property type="entry name" value="Thioredoxin-like_sf"/>
</dbReference>
<dbReference type="SFLD" id="SFLDS00019">
    <property type="entry name" value="Glutathione_Transferase_(cytos"/>
    <property type="match status" value="1"/>
</dbReference>
<dbReference type="GO" id="GO:0005737">
    <property type="term" value="C:cytoplasm"/>
    <property type="evidence" value="ECO:0000318"/>
    <property type="project" value="GO_Central"/>
</dbReference>
<dbReference type="InterPro" id="IPR045074">
    <property type="entry name" value="GST_C_Tau"/>
</dbReference>
<dbReference type="SUPFAM" id="SSF52833">
    <property type="entry name" value="Thioredoxin-like"/>
    <property type="match status" value="1"/>
</dbReference>
<evidence type="ECO:0000256" key="4">
    <source>
        <dbReference type="ARBA" id="ARBA00025743"/>
    </source>
</evidence>
<dbReference type="RefSeq" id="XP_016501037.1">
    <property type="nucleotide sequence ID" value="XM_016645551.2"/>
</dbReference>
<dbReference type="STRING" id="4097.A0A1S4CIK0"/>
<dbReference type="OrthoDB" id="4951845at2759"/>
<dbReference type="GO" id="GO:0004364">
    <property type="term" value="F:glutathione transferase activity"/>
    <property type="evidence" value="ECO:0000318"/>
    <property type="project" value="GO_Central"/>
</dbReference>
<gene>
    <name evidence="10" type="primary">LOC107819441</name>
</gene>
<name>A0A1S4CIK0_TOBAC</name>
<dbReference type="SFLD" id="SFLDG01152">
    <property type="entry name" value="Main.3:_Omega-_and_Tau-like"/>
    <property type="match status" value="1"/>
</dbReference>
<reference evidence="10" key="2">
    <citation type="submission" date="2025-08" db="UniProtKB">
        <authorList>
            <consortium name="RefSeq"/>
        </authorList>
    </citation>
    <scope>IDENTIFICATION</scope>
    <source>
        <tissue evidence="10">Leaf</tissue>
    </source>
</reference>
<dbReference type="PROSITE" id="PS50404">
    <property type="entry name" value="GST_NTER"/>
    <property type="match status" value="1"/>
</dbReference>
<comment type="similarity">
    <text evidence="4">Belongs to the GST superfamily. Tau family.</text>
</comment>
<dbReference type="OMA" id="SVNYEYH"/>
<dbReference type="SUPFAM" id="SSF47616">
    <property type="entry name" value="GST C-terminal domain-like"/>
    <property type="match status" value="1"/>
</dbReference>
<dbReference type="PANTHER" id="PTHR11260">
    <property type="entry name" value="GLUTATHIONE S-TRANSFERASE, GST, SUPERFAMILY, GST DOMAIN CONTAINING"/>
    <property type="match status" value="1"/>
</dbReference>